<dbReference type="AlphaFoldDB" id="A0A1J1I0V8"/>
<organism evidence="1 2">
    <name type="scientific">Clunio marinus</name>
    <dbReference type="NCBI Taxonomy" id="568069"/>
    <lineage>
        <taxon>Eukaryota</taxon>
        <taxon>Metazoa</taxon>
        <taxon>Ecdysozoa</taxon>
        <taxon>Arthropoda</taxon>
        <taxon>Hexapoda</taxon>
        <taxon>Insecta</taxon>
        <taxon>Pterygota</taxon>
        <taxon>Neoptera</taxon>
        <taxon>Endopterygota</taxon>
        <taxon>Diptera</taxon>
        <taxon>Nematocera</taxon>
        <taxon>Chironomoidea</taxon>
        <taxon>Chironomidae</taxon>
        <taxon>Clunio</taxon>
    </lineage>
</organism>
<gene>
    <name evidence="1" type="ORF">CLUMA_CG005597</name>
</gene>
<reference evidence="1 2" key="1">
    <citation type="submission" date="2015-04" db="EMBL/GenBank/DDBJ databases">
        <authorList>
            <person name="Syromyatnikov M.Y."/>
            <person name="Popov V.N."/>
        </authorList>
    </citation>
    <scope>NUCLEOTIDE SEQUENCE [LARGE SCALE GENOMIC DNA]</scope>
</reference>
<proteinExistence type="predicted"/>
<evidence type="ECO:0000313" key="2">
    <source>
        <dbReference type="Proteomes" id="UP000183832"/>
    </source>
</evidence>
<keyword evidence="2" id="KW-1185">Reference proteome</keyword>
<evidence type="ECO:0000313" key="1">
    <source>
        <dbReference type="EMBL" id="CRK92017.1"/>
    </source>
</evidence>
<protein>
    <submittedName>
        <fullName evidence="1">CLUMA_CG005597, isoform A</fullName>
    </submittedName>
</protein>
<sequence>MNDLILREKLLEAMLGCDEGRVYEYCAILIRKIALINEKHRLVETFKQLSMYGKKKSIENVIARCKTKSDEKGKHNFLMMPATVQSSTRELKTILY</sequence>
<dbReference type="EMBL" id="CVRI01000021">
    <property type="protein sequence ID" value="CRK92017.1"/>
    <property type="molecule type" value="Genomic_DNA"/>
</dbReference>
<dbReference type="Proteomes" id="UP000183832">
    <property type="component" value="Unassembled WGS sequence"/>
</dbReference>
<name>A0A1J1I0V8_9DIPT</name>
<accession>A0A1J1I0V8</accession>